<name>A0A4Z2ENQ4_9TELE</name>
<gene>
    <name evidence="1" type="ORF">EYF80_059425</name>
</gene>
<proteinExistence type="predicted"/>
<dbReference type="AlphaFoldDB" id="A0A4Z2ENQ4"/>
<accession>A0A4Z2ENQ4</accession>
<dbReference type="Proteomes" id="UP000314294">
    <property type="component" value="Unassembled WGS sequence"/>
</dbReference>
<dbReference type="EMBL" id="SRLO01004499">
    <property type="protein sequence ID" value="TNN30423.1"/>
    <property type="molecule type" value="Genomic_DNA"/>
</dbReference>
<reference evidence="1 2" key="1">
    <citation type="submission" date="2019-03" db="EMBL/GenBank/DDBJ databases">
        <title>First draft genome of Liparis tanakae, snailfish: a comprehensive survey of snailfish specific genes.</title>
        <authorList>
            <person name="Kim W."/>
            <person name="Song I."/>
            <person name="Jeong J.-H."/>
            <person name="Kim D."/>
            <person name="Kim S."/>
            <person name="Ryu S."/>
            <person name="Song J.Y."/>
            <person name="Lee S.K."/>
        </authorList>
    </citation>
    <scope>NUCLEOTIDE SEQUENCE [LARGE SCALE GENOMIC DNA]</scope>
    <source>
        <tissue evidence="1">Muscle</tissue>
    </source>
</reference>
<comment type="caution">
    <text evidence="1">The sequence shown here is derived from an EMBL/GenBank/DDBJ whole genome shotgun (WGS) entry which is preliminary data.</text>
</comment>
<sequence>MLFFSSCLWDHSGRRLQRLRGGRLRSSARLQRCEHAGHPLRDALRPRIPTAGEELHPLPGQQALVWHRLLPQYVKLRL</sequence>
<organism evidence="1 2">
    <name type="scientific">Liparis tanakae</name>
    <name type="common">Tanaka's snailfish</name>
    <dbReference type="NCBI Taxonomy" id="230148"/>
    <lineage>
        <taxon>Eukaryota</taxon>
        <taxon>Metazoa</taxon>
        <taxon>Chordata</taxon>
        <taxon>Craniata</taxon>
        <taxon>Vertebrata</taxon>
        <taxon>Euteleostomi</taxon>
        <taxon>Actinopterygii</taxon>
        <taxon>Neopterygii</taxon>
        <taxon>Teleostei</taxon>
        <taxon>Neoteleostei</taxon>
        <taxon>Acanthomorphata</taxon>
        <taxon>Eupercaria</taxon>
        <taxon>Perciformes</taxon>
        <taxon>Cottioidei</taxon>
        <taxon>Cottales</taxon>
        <taxon>Liparidae</taxon>
        <taxon>Liparis</taxon>
    </lineage>
</organism>
<evidence type="ECO:0000313" key="2">
    <source>
        <dbReference type="Proteomes" id="UP000314294"/>
    </source>
</evidence>
<evidence type="ECO:0000313" key="1">
    <source>
        <dbReference type="EMBL" id="TNN30423.1"/>
    </source>
</evidence>
<protein>
    <submittedName>
        <fullName evidence="1">Uncharacterized protein</fullName>
    </submittedName>
</protein>
<keyword evidence="2" id="KW-1185">Reference proteome</keyword>